<keyword evidence="2" id="KW-1185">Reference proteome</keyword>
<feature type="non-terminal residue" evidence="1">
    <location>
        <position position="1"/>
    </location>
</feature>
<gene>
    <name evidence="1" type="ORF">MGAL_10B013189</name>
</gene>
<proteinExistence type="predicted"/>
<name>A0A8B6E6N5_MYTGA</name>
<dbReference type="Proteomes" id="UP000596742">
    <property type="component" value="Unassembled WGS sequence"/>
</dbReference>
<accession>A0A8B6E6N5</accession>
<sequence length="104" mass="12106">TKRAPMTPYEYLDHRTRTDLHVINSMCRAQHIEERNCPTQQKLIEGIKSLSWFYERHATVWIVGSSIIKHAFGEARGRPGGVNLGLQRMGVNIWWQGKCGDQWR</sequence>
<dbReference type="EMBL" id="UYJE01004595">
    <property type="protein sequence ID" value="VDI29458.1"/>
    <property type="molecule type" value="Genomic_DNA"/>
</dbReference>
<evidence type="ECO:0000313" key="1">
    <source>
        <dbReference type="EMBL" id="VDI29458.1"/>
    </source>
</evidence>
<comment type="caution">
    <text evidence="1">The sequence shown here is derived from an EMBL/GenBank/DDBJ whole genome shotgun (WGS) entry which is preliminary data.</text>
</comment>
<protein>
    <submittedName>
        <fullName evidence="1">Uncharacterized protein</fullName>
    </submittedName>
</protein>
<organism evidence="1 2">
    <name type="scientific">Mytilus galloprovincialis</name>
    <name type="common">Mediterranean mussel</name>
    <dbReference type="NCBI Taxonomy" id="29158"/>
    <lineage>
        <taxon>Eukaryota</taxon>
        <taxon>Metazoa</taxon>
        <taxon>Spiralia</taxon>
        <taxon>Lophotrochozoa</taxon>
        <taxon>Mollusca</taxon>
        <taxon>Bivalvia</taxon>
        <taxon>Autobranchia</taxon>
        <taxon>Pteriomorphia</taxon>
        <taxon>Mytilida</taxon>
        <taxon>Mytiloidea</taxon>
        <taxon>Mytilidae</taxon>
        <taxon>Mytilinae</taxon>
        <taxon>Mytilus</taxon>
    </lineage>
</organism>
<evidence type="ECO:0000313" key="2">
    <source>
        <dbReference type="Proteomes" id="UP000596742"/>
    </source>
</evidence>
<feature type="non-terminal residue" evidence="1">
    <location>
        <position position="104"/>
    </location>
</feature>
<dbReference type="AlphaFoldDB" id="A0A8B6E6N5"/>
<reference evidence="1" key="1">
    <citation type="submission" date="2018-11" db="EMBL/GenBank/DDBJ databases">
        <authorList>
            <person name="Alioto T."/>
            <person name="Alioto T."/>
        </authorList>
    </citation>
    <scope>NUCLEOTIDE SEQUENCE</scope>
</reference>
<dbReference type="OrthoDB" id="6159491at2759"/>